<sequence>MTTIWTGFGKHRYNGIKRIRCYSRLDLTPLRDQSCASRTPAICTESNISLLVHDSHTGIPFPSWNSSYFRSWMNRN</sequence>
<dbReference type="EMBL" id="JBBPBM010000033">
    <property type="protein sequence ID" value="KAK8533087.1"/>
    <property type="molecule type" value="Genomic_DNA"/>
</dbReference>
<gene>
    <name evidence="1" type="ORF">V6N12_076368</name>
</gene>
<keyword evidence="2" id="KW-1185">Reference proteome</keyword>
<reference evidence="1 2" key="1">
    <citation type="journal article" date="2024" name="G3 (Bethesda)">
        <title>Genome assembly of Hibiscus sabdariffa L. provides insights into metabolisms of medicinal natural products.</title>
        <authorList>
            <person name="Kim T."/>
        </authorList>
    </citation>
    <scope>NUCLEOTIDE SEQUENCE [LARGE SCALE GENOMIC DNA]</scope>
    <source>
        <strain evidence="1">TK-2024</strain>
        <tissue evidence="1">Old leaves</tissue>
    </source>
</reference>
<protein>
    <submittedName>
        <fullName evidence="1">Uncharacterized protein</fullName>
    </submittedName>
</protein>
<proteinExistence type="predicted"/>
<evidence type="ECO:0000313" key="1">
    <source>
        <dbReference type="EMBL" id="KAK8533087.1"/>
    </source>
</evidence>
<name>A0ABR2D9L7_9ROSI</name>
<accession>A0ABR2D9L7</accession>
<organism evidence="1 2">
    <name type="scientific">Hibiscus sabdariffa</name>
    <name type="common">roselle</name>
    <dbReference type="NCBI Taxonomy" id="183260"/>
    <lineage>
        <taxon>Eukaryota</taxon>
        <taxon>Viridiplantae</taxon>
        <taxon>Streptophyta</taxon>
        <taxon>Embryophyta</taxon>
        <taxon>Tracheophyta</taxon>
        <taxon>Spermatophyta</taxon>
        <taxon>Magnoliopsida</taxon>
        <taxon>eudicotyledons</taxon>
        <taxon>Gunneridae</taxon>
        <taxon>Pentapetalae</taxon>
        <taxon>rosids</taxon>
        <taxon>malvids</taxon>
        <taxon>Malvales</taxon>
        <taxon>Malvaceae</taxon>
        <taxon>Malvoideae</taxon>
        <taxon>Hibiscus</taxon>
    </lineage>
</organism>
<dbReference type="Proteomes" id="UP001472677">
    <property type="component" value="Unassembled WGS sequence"/>
</dbReference>
<comment type="caution">
    <text evidence="1">The sequence shown here is derived from an EMBL/GenBank/DDBJ whole genome shotgun (WGS) entry which is preliminary data.</text>
</comment>
<evidence type="ECO:0000313" key="2">
    <source>
        <dbReference type="Proteomes" id="UP001472677"/>
    </source>
</evidence>